<evidence type="ECO:0000256" key="3">
    <source>
        <dbReference type="ARBA" id="ARBA00022467"/>
    </source>
</evidence>
<evidence type="ECO:0000313" key="10">
    <source>
        <dbReference type="Ensembl" id="ENSEBUP00000007283.1"/>
    </source>
</evidence>
<feature type="domain" description="Gelsolin-like" evidence="9">
    <location>
        <begin position="27"/>
        <end position="106"/>
    </location>
</feature>
<keyword evidence="8" id="KW-0206">Cytoskeleton</keyword>
<sequence length="675" mass="74305">MDIDAAFENAGQESGLQIWRVEKMHPVPVPSNLHGEFFSGDAYVILHTMKNRSGGTQSDLFFWQGTDCSQDERGAVAIFAVQLDDHLGGHPVQRREIQGHESSQFMALFKSLGGIKYKPGGVASGFQHVETNEVDVQRLLHLKGRRSVRAYEVPLSWSSFNKGDCFIIDLGETIYLWCGSMCNRFERLEGLRMASSIRDNERCGRGSVTLLEESAPPELIEVLGEMPELPDAQVVDTNTDASNRKMASLWKVSDANGDMKLFEVSANNPFQQSMLESGDCFILDNGGGGQIFVWKGKVSPSLLSSDILNKTNCTVEILPEKGETPLFKQFFKDWKDGDEAEGLGRTYTAGSIANIPLVPFDAATLHDTPAMAAQHGMIDDGSGQVKVCMVLTVDSCELEYPIQIRPFLKCSVRVVQGKEPAHLLSLFGGKPLIIFAGGTSREGGQSEAAQTRLFQIRRNSAGGTRAVEVDAVAANLNSNDAFLLTMPSATYLWLGAGSNSMEKEAGACLSSVLEVESTEISEGSEPDDFWDALDGKSEFQTTLQLRTTTDLHPPRLFVCCNKSGNFLIEEVPGEFCQSDLALDDVMLLDTWEQVFVWIGNEANEIEKKEALSSAERYLETDPSSRGHISIVTVKQGHEPLTFTGWFLAWDPDMWNGDLFEKMSSLSAVAWIERSV</sequence>
<feature type="domain" description="Gelsolin-like" evidence="9">
    <location>
        <begin position="148"/>
        <end position="206"/>
    </location>
</feature>
<organism evidence="10 11">
    <name type="scientific">Eptatretus burgeri</name>
    <name type="common">Inshore hagfish</name>
    <dbReference type="NCBI Taxonomy" id="7764"/>
    <lineage>
        <taxon>Eukaryota</taxon>
        <taxon>Metazoa</taxon>
        <taxon>Chordata</taxon>
        <taxon>Craniata</taxon>
        <taxon>Vertebrata</taxon>
        <taxon>Cyclostomata</taxon>
        <taxon>Myxini</taxon>
        <taxon>Myxiniformes</taxon>
        <taxon>Myxinidae</taxon>
        <taxon>Eptatretinae</taxon>
        <taxon>Eptatretus</taxon>
    </lineage>
</organism>
<dbReference type="InterPro" id="IPR007123">
    <property type="entry name" value="Gelsolin-like_dom"/>
</dbReference>
<reference evidence="10" key="1">
    <citation type="submission" date="2025-08" db="UniProtKB">
        <authorList>
            <consortium name="Ensembl"/>
        </authorList>
    </citation>
    <scope>IDENTIFICATION</scope>
</reference>
<dbReference type="GO" id="GO:0008154">
    <property type="term" value="P:actin polymerization or depolymerization"/>
    <property type="evidence" value="ECO:0007669"/>
    <property type="project" value="TreeGrafter"/>
</dbReference>
<feature type="domain" description="Gelsolin-like" evidence="9">
    <location>
        <begin position="268"/>
        <end position="301"/>
    </location>
</feature>
<dbReference type="SUPFAM" id="SSF55753">
    <property type="entry name" value="Actin depolymerizing proteins"/>
    <property type="match status" value="4"/>
</dbReference>
<dbReference type="InterPro" id="IPR036180">
    <property type="entry name" value="Gelsolin-like_dom_sf"/>
</dbReference>
<dbReference type="PRINTS" id="PR00597">
    <property type="entry name" value="GELSOLIN"/>
</dbReference>
<dbReference type="Ensembl" id="ENSEBUT00000007760.1">
    <property type="protein sequence ID" value="ENSEBUP00000007283.1"/>
    <property type="gene ID" value="ENSEBUG00000004748.1"/>
</dbReference>
<dbReference type="GeneTree" id="ENSGT00940000155591"/>
<evidence type="ECO:0000256" key="6">
    <source>
        <dbReference type="ARBA" id="ARBA00022837"/>
    </source>
</evidence>
<comment type="similarity">
    <text evidence="2">Belongs to the villin/gelsolin family.</text>
</comment>
<evidence type="ECO:0000256" key="4">
    <source>
        <dbReference type="ARBA" id="ARBA00022490"/>
    </source>
</evidence>
<evidence type="ECO:0000256" key="8">
    <source>
        <dbReference type="ARBA" id="ARBA00023212"/>
    </source>
</evidence>
<dbReference type="Proteomes" id="UP000694388">
    <property type="component" value="Unplaced"/>
</dbReference>
<dbReference type="SMART" id="SM00262">
    <property type="entry name" value="GEL"/>
    <property type="match status" value="5"/>
</dbReference>
<dbReference type="CDD" id="cd11289">
    <property type="entry name" value="gelsolin_S2_like"/>
    <property type="match status" value="1"/>
</dbReference>
<comment type="subcellular location">
    <subcellularLocation>
        <location evidence="1">Cytoplasm</location>
        <location evidence="1">Cytoskeleton</location>
    </subcellularLocation>
</comment>
<dbReference type="Gene3D" id="3.40.20.10">
    <property type="entry name" value="Severin"/>
    <property type="match status" value="6"/>
</dbReference>
<dbReference type="CDD" id="cd11288">
    <property type="entry name" value="gelsolin_S5_like"/>
    <property type="match status" value="1"/>
</dbReference>
<dbReference type="PANTHER" id="PTHR11977">
    <property type="entry name" value="VILLIN"/>
    <property type="match status" value="1"/>
</dbReference>
<dbReference type="GO" id="GO:0051015">
    <property type="term" value="F:actin filament binding"/>
    <property type="evidence" value="ECO:0007669"/>
    <property type="project" value="InterPro"/>
</dbReference>
<dbReference type="GO" id="GO:0015629">
    <property type="term" value="C:actin cytoskeleton"/>
    <property type="evidence" value="ECO:0007669"/>
    <property type="project" value="TreeGrafter"/>
</dbReference>
<evidence type="ECO:0000256" key="5">
    <source>
        <dbReference type="ARBA" id="ARBA00022737"/>
    </source>
</evidence>
<dbReference type="OMA" id="WKGRGAN"/>
<dbReference type="CDD" id="cd11290">
    <property type="entry name" value="gelsolin_S1_like"/>
    <property type="match status" value="1"/>
</dbReference>
<dbReference type="GO" id="GO:0005546">
    <property type="term" value="F:phosphatidylinositol-4,5-bisphosphate binding"/>
    <property type="evidence" value="ECO:0007669"/>
    <property type="project" value="TreeGrafter"/>
</dbReference>
<feature type="domain" description="Gelsolin-like" evidence="9">
    <location>
        <begin position="568"/>
        <end position="642"/>
    </location>
</feature>
<dbReference type="Pfam" id="PF00626">
    <property type="entry name" value="Gelsolin"/>
    <property type="match status" value="5"/>
</dbReference>
<dbReference type="PANTHER" id="PTHR11977:SF131">
    <property type="entry name" value="GELSOLIN-LIKE DOMAIN-CONTAINING PROTEIN"/>
    <property type="match status" value="1"/>
</dbReference>
<dbReference type="FunFam" id="3.40.20.10:FF:000005">
    <property type="entry name" value="Gelsolin"/>
    <property type="match status" value="1"/>
</dbReference>
<keyword evidence="7" id="KW-0009">Actin-binding</keyword>
<dbReference type="GO" id="GO:0005737">
    <property type="term" value="C:cytoplasm"/>
    <property type="evidence" value="ECO:0007669"/>
    <property type="project" value="TreeGrafter"/>
</dbReference>
<evidence type="ECO:0000256" key="2">
    <source>
        <dbReference type="ARBA" id="ARBA00008418"/>
    </source>
</evidence>
<dbReference type="AlphaFoldDB" id="A0A8C4NIR3"/>
<keyword evidence="5" id="KW-0677">Repeat</keyword>
<dbReference type="FunFam" id="3.40.20.10:FF:000002">
    <property type="entry name" value="Gelsolin"/>
    <property type="match status" value="1"/>
</dbReference>
<dbReference type="GO" id="GO:0051014">
    <property type="term" value="P:actin filament severing"/>
    <property type="evidence" value="ECO:0007669"/>
    <property type="project" value="TreeGrafter"/>
</dbReference>
<reference evidence="10" key="2">
    <citation type="submission" date="2025-09" db="UniProtKB">
        <authorList>
            <consortium name="Ensembl"/>
        </authorList>
    </citation>
    <scope>IDENTIFICATION</scope>
</reference>
<feature type="domain" description="Gelsolin-like" evidence="9">
    <location>
        <begin position="465"/>
        <end position="528"/>
    </location>
</feature>
<dbReference type="InterPro" id="IPR007122">
    <property type="entry name" value="Villin/Gelsolin"/>
</dbReference>
<evidence type="ECO:0000256" key="1">
    <source>
        <dbReference type="ARBA" id="ARBA00004245"/>
    </source>
</evidence>
<name>A0A8C4NIR3_EPTBU</name>
<keyword evidence="6" id="KW-0106">Calcium</keyword>
<protein>
    <submittedName>
        <fullName evidence="10">Gelsolin b</fullName>
    </submittedName>
</protein>
<evidence type="ECO:0000256" key="7">
    <source>
        <dbReference type="ARBA" id="ARBA00023203"/>
    </source>
</evidence>
<proteinExistence type="inferred from homology"/>
<dbReference type="CDD" id="cd11291">
    <property type="entry name" value="gelsolin_S6_like"/>
    <property type="match status" value="1"/>
</dbReference>
<keyword evidence="4" id="KW-0963">Cytoplasm</keyword>
<dbReference type="GO" id="GO:0030031">
    <property type="term" value="P:cell projection assembly"/>
    <property type="evidence" value="ECO:0007669"/>
    <property type="project" value="TreeGrafter"/>
</dbReference>
<dbReference type="InterPro" id="IPR029006">
    <property type="entry name" value="ADF-H/Gelsolin-like_dom_sf"/>
</dbReference>
<dbReference type="GO" id="GO:0051016">
    <property type="term" value="P:barbed-end actin filament capping"/>
    <property type="evidence" value="ECO:0007669"/>
    <property type="project" value="TreeGrafter"/>
</dbReference>
<keyword evidence="3" id="KW-0117">Actin capping</keyword>
<evidence type="ECO:0000313" key="11">
    <source>
        <dbReference type="Proteomes" id="UP000694388"/>
    </source>
</evidence>
<evidence type="ECO:0000259" key="9">
    <source>
        <dbReference type="Pfam" id="PF00626"/>
    </source>
</evidence>
<dbReference type="FunFam" id="3.40.20.10:FF:000001">
    <property type="entry name" value="Gelsolin"/>
    <property type="match status" value="1"/>
</dbReference>
<keyword evidence="11" id="KW-1185">Reference proteome</keyword>
<dbReference type="SUPFAM" id="SSF82754">
    <property type="entry name" value="C-terminal, gelsolin-like domain of Sec23/24"/>
    <property type="match status" value="2"/>
</dbReference>
<dbReference type="GO" id="GO:0007417">
    <property type="term" value="P:central nervous system development"/>
    <property type="evidence" value="ECO:0007669"/>
    <property type="project" value="TreeGrafter"/>
</dbReference>
<accession>A0A8C4NIR3</accession>